<protein>
    <recommendedName>
        <fullName evidence="4">Curlin</fullName>
    </recommendedName>
</protein>
<name>A0A8K0X6E8_9PEZI</name>
<reference evidence="2" key="1">
    <citation type="journal article" date="2021" name="Nat. Commun.">
        <title>Genetic determinants of endophytism in the Arabidopsis root mycobiome.</title>
        <authorList>
            <person name="Mesny F."/>
            <person name="Miyauchi S."/>
            <person name="Thiergart T."/>
            <person name="Pickel B."/>
            <person name="Atanasova L."/>
            <person name="Karlsson M."/>
            <person name="Huettel B."/>
            <person name="Barry K.W."/>
            <person name="Haridas S."/>
            <person name="Chen C."/>
            <person name="Bauer D."/>
            <person name="Andreopoulos W."/>
            <person name="Pangilinan J."/>
            <person name="LaButti K."/>
            <person name="Riley R."/>
            <person name="Lipzen A."/>
            <person name="Clum A."/>
            <person name="Drula E."/>
            <person name="Henrissat B."/>
            <person name="Kohler A."/>
            <person name="Grigoriev I.V."/>
            <person name="Martin F.M."/>
            <person name="Hacquard S."/>
        </authorList>
    </citation>
    <scope>NUCLEOTIDE SEQUENCE</scope>
    <source>
        <strain evidence="2">MPI-CAGE-AT-0016</strain>
    </source>
</reference>
<feature type="signal peptide" evidence="1">
    <location>
        <begin position="1"/>
        <end position="22"/>
    </location>
</feature>
<proteinExistence type="predicted"/>
<evidence type="ECO:0000313" key="3">
    <source>
        <dbReference type="Proteomes" id="UP000813385"/>
    </source>
</evidence>
<comment type="caution">
    <text evidence="2">The sequence shown here is derived from an EMBL/GenBank/DDBJ whole genome shotgun (WGS) entry which is preliminary data.</text>
</comment>
<dbReference type="OrthoDB" id="3521820at2759"/>
<dbReference type="Proteomes" id="UP000813385">
    <property type="component" value="Unassembled WGS sequence"/>
</dbReference>
<evidence type="ECO:0008006" key="4">
    <source>
        <dbReference type="Google" id="ProtNLM"/>
    </source>
</evidence>
<dbReference type="AlphaFoldDB" id="A0A8K0X6E8"/>
<keyword evidence="1" id="KW-0732">Signal</keyword>
<accession>A0A8K0X6E8</accession>
<organism evidence="2 3">
    <name type="scientific">Plectosphaerella cucumerina</name>
    <dbReference type="NCBI Taxonomy" id="40658"/>
    <lineage>
        <taxon>Eukaryota</taxon>
        <taxon>Fungi</taxon>
        <taxon>Dikarya</taxon>
        <taxon>Ascomycota</taxon>
        <taxon>Pezizomycotina</taxon>
        <taxon>Sordariomycetes</taxon>
        <taxon>Hypocreomycetidae</taxon>
        <taxon>Glomerellales</taxon>
        <taxon>Plectosphaerellaceae</taxon>
        <taxon>Plectosphaerella</taxon>
    </lineage>
</organism>
<evidence type="ECO:0000256" key="1">
    <source>
        <dbReference type="SAM" id="SignalP"/>
    </source>
</evidence>
<gene>
    <name evidence="2" type="ORF">B0T11DRAFT_326962</name>
</gene>
<keyword evidence="3" id="KW-1185">Reference proteome</keyword>
<dbReference type="EMBL" id="JAGPXD010000002">
    <property type="protein sequence ID" value="KAH7368817.1"/>
    <property type="molecule type" value="Genomic_DNA"/>
</dbReference>
<feature type="chain" id="PRO_5035437197" description="Curlin" evidence="1">
    <location>
        <begin position="23"/>
        <end position="143"/>
    </location>
</feature>
<evidence type="ECO:0000313" key="2">
    <source>
        <dbReference type="EMBL" id="KAH7368817.1"/>
    </source>
</evidence>
<sequence length="143" mass="13871">MTQITKFLAVAAALLLAVPATGAPLQARQLAGEGNACSSILSSTDNGVGYGIENAEGNTAKLIGGGAGAPSGGVPKIGSRQGDKIANGAANMLIAAGQPGAASFVKTNGDNVDGQLTDDATNIGAQFGGDEESMLEGIGSSIP</sequence>